<evidence type="ECO:0000256" key="2">
    <source>
        <dbReference type="SAM" id="SignalP"/>
    </source>
</evidence>
<gene>
    <name evidence="3" type="ORF">METBISCDRAFT_24294</name>
</gene>
<feature type="signal peptide" evidence="2">
    <location>
        <begin position="1"/>
        <end position="19"/>
    </location>
</feature>
<protein>
    <submittedName>
        <fullName evidence="3">Uncharacterized protein</fullName>
    </submittedName>
</protein>
<keyword evidence="4" id="KW-1185">Reference proteome</keyword>
<evidence type="ECO:0000313" key="4">
    <source>
        <dbReference type="Proteomes" id="UP000268321"/>
    </source>
</evidence>
<feature type="compositionally biased region" description="Low complexity" evidence="1">
    <location>
        <begin position="81"/>
        <end position="106"/>
    </location>
</feature>
<organism evidence="3 4">
    <name type="scientific">Metschnikowia bicuspidata</name>
    <dbReference type="NCBI Taxonomy" id="27322"/>
    <lineage>
        <taxon>Eukaryota</taxon>
        <taxon>Fungi</taxon>
        <taxon>Dikarya</taxon>
        <taxon>Ascomycota</taxon>
        <taxon>Saccharomycotina</taxon>
        <taxon>Pichiomycetes</taxon>
        <taxon>Metschnikowiaceae</taxon>
        <taxon>Metschnikowia</taxon>
    </lineage>
</organism>
<name>A0A4P9Z9F2_9ASCO</name>
<keyword evidence="2" id="KW-0732">Signal</keyword>
<proteinExistence type="predicted"/>
<feature type="region of interest" description="Disordered" evidence="1">
    <location>
        <begin position="81"/>
        <end position="126"/>
    </location>
</feature>
<feature type="compositionally biased region" description="Low complexity" evidence="1">
    <location>
        <begin position="114"/>
        <end position="126"/>
    </location>
</feature>
<feature type="chain" id="PRO_5020973978" evidence="2">
    <location>
        <begin position="20"/>
        <end position="164"/>
    </location>
</feature>
<dbReference type="AlphaFoldDB" id="A0A4P9Z9F2"/>
<reference evidence="4" key="1">
    <citation type="journal article" date="2018" name="Nat. Microbiol.">
        <title>Leveraging single-cell genomics to expand the fungal tree of life.</title>
        <authorList>
            <person name="Ahrendt S.R."/>
            <person name="Quandt C.A."/>
            <person name="Ciobanu D."/>
            <person name="Clum A."/>
            <person name="Salamov A."/>
            <person name="Andreopoulos B."/>
            <person name="Cheng J.F."/>
            <person name="Woyke T."/>
            <person name="Pelin A."/>
            <person name="Henrissat B."/>
            <person name="Reynolds N.K."/>
            <person name="Benny G.L."/>
            <person name="Smith M.E."/>
            <person name="James T.Y."/>
            <person name="Grigoriev I.V."/>
        </authorList>
    </citation>
    <scope>NUCLEOTIDE SEQUENCE [LARGE SCALE GENOMIC DNA]</scope>
    <source>
        <strain evidence="4">Baker2002</strain>
    </source>
</reference>
<sequence length="164" mass="16921">MTRVLSFILLLASFGLTLGATSSETLTVTSRVIALITISEYIFTTNGHLTTVSITGGTLFIPVTTTGLSASTITSTFSFPPATSSSVTSITTPKSSSLSSPTASGSRNSAGRLSAPITTSSTSPTQTSFSVPPGLYLTSYSRTTITTNTSPVVVDYKILLTNTC</sequence>
<evidence type="ECO:0000256" key="1">
    <source>
        <dbReference type="SAM" id="MobiDB-lite"/>
    </source>
</evidence>
<dbReference type="EMBL" id="ML004491">
    <property type="protein sequence ID" value="RKP29375.1"/>
    <property type="molecule type" value="Genomic_DNA"/>
</dbReference>
<accession>A0A4P9Z9F2</accession>
<evidence type="ECO:0000313" key="3">
    <source>
        <dbReference type="EMBL" id="RKP29375.1"/>
    </source>
</evidence>
<dbReference type="Proteomes" id="UP000268321">
    <property type="component" value="Unassembled WGS sequence"/>
</dbReference>